<dbReference type="Gene3D" id="3.30.420.10">
    <property type="entry name" value="Ribonuclease H-like superfamily/Ribonuclease H"/>
    <property type="match status" value="1"/>
</dbReference>
<feature type="region of interest" description="Disordered" evidence="1">
    <location>
        <begin position="1676"/>
        <end position="1744"/>
    </location>
</feature>
<dbReference type="Pfam" id="PF07727">
    <property type="entry name" value="RVT_2"/>
    <property type="match status" value="1"/>
</dbReference>
<organism evidence="3 4">
    <name type="scientific">Durusdinium trenchii</name>
    <dbReference type="NCBI Taxonomy" id="1381693"/>
    <lineage>
        <taxon>Eukaryota</taxon>
        <taxon>Sar</taxon>
        <taxon>Alveolata</taxon>
        <taxon>Dinophyceae</taxon>
        <taxon>Suessiales</taxon>
        <taxon>Symbiodiniaceae</taxon>
        <taxon>Durusdinium</taxon>
    </lineage>
</organism>
<evidence type="ECO:0000313" key="4">
    <source>
        <dbReference type="Proteomes" id="UP001642484"/>
    </source>
</evidence>
<dbReference type="InterPro" id="IPR036397">
    <property type="entry name" value="RNaseH_sf"/>
</dbReference>
<dbReference type="InterPro" id="IPR001584">
    <property type="entry name" value="Integrase_cat-core"/>
</dbReference>
<feature type="non-terminal residue" evidence="3">
    <location>
        <position position="2164"/>
    </location>
</feature>
<dbReference type="InterPro" id="IPR012337">
    <property type="entry name" value="RNaseH-like_sf"/>
</dbReference>
<dbReference type="InterPro" id="IPR013103">
    <property type="entry name" value="RVT_2"/>
</dbReference>
<proteinExistence type="predicted"/>
<evidence type="ECO:0000259" key="2">
    <source>
        <dbReference type="PROSITE" id="PS50994"/>
    </source>
</evidence>
<evidence type="ECO:0000256" key="1">
    <source>
        <dbReference type="SAM" id="MobiDB-lite"/>
    </source>
</evidence>
<dbReference type="SUPFAM" id="SSF53098">
    <property type="entry name" value="Ribonuclease H-like"/>
    <property type="match status" value="1"/>
</dbReference>
<accession>A0ABP0RH22</accession>
<feature type="compositionally biased region" description="Basic and acidic residues" evidence="1">
    <location>
        <begin position="90"/>
        <end position="102"/>
    </location>
</feature>
<feature type="region of interest" description="Disordered" evidence="1">
    <location>
        <begin position="68"/>
        <end position="102"/>
    </location>
</feature>
<sequence>MSLDELKKKTACGDCGQLGHWRGDPACRGPNKANETVTIDLADDENPENDDLYYDDVWMEWQDWEQDANEAWTTHSGAADQSSTAYAAQAKKEQKSEHYPELTKPEAEEVIHGVNRIKKKFHSKDSPTETVTPPSKKPMDVFTASALIQHRVEAKKEKEKASAHTATAPEAVREAFDVLGIKPPDTKDSVWGVLNQEAEATFDLDEMRVVMAVTRQGPSLQELQRPHLGHDDHGQLLGVPRSVLANTRLAPSVRDGVAYLTIDTACENTVGGRGHLDYAMEILRKKHNVKALITPEEESYRFGPGEARISHQRFHIPIGIGGVAMIIKTSSLEDRRPEQNRIPWLAGQDWLRFMEAVVDVAGQKLILKAVGAQADLFIDVTGHLVVAVDDFPPDGWPQGKVKTRDHYAGALWMSGKAYTATAVRPEQCTHIYNPEDDPMNSTGATSRTPCLVPGDVWEYSLEHPLLYVRHHRTPRTTRFHPQEVVDGPDPKELQPLRVTYKDGYGEPSIDVWDDHVHEEPWTGITILVGFGCDPSVSFDSVRAPADHIGVEANIEGSKGQWTLQSSLRTCLSIDMIKCFSHPSMSSRIEAIRIQAACKLAMPTEKKERSLRRWRQLVDQLMKALAAMVHWVNTTKVVRELKYRSPALMAYMEAILQKETIQAQDLPPALPPASTRAKGQTPLPLAMAYEMEPKNCPHLVEHGRRYGNAHGKFLECITCGSVWKGLDYQVPITAETVTTYKVYVGIRDRPGRQEAGRQEEGGDVFAGQRGRHERHGDPQHQLPHFQKEFRWLSSETPDAPRVKLKPGQRKRMQSMARDALATSKLHKKIIQERFTRGRWPRKHFRFDLIEIFGGSSMITVRGVTLWRMKALQPVDIRYGIDLRQRKMRRWLLDLLKRANPRLALVEYPCTPWSILQSNVNYKDDPEALEALQNQDKPFLKLTENVFESQVSRGAHAVAENPATASSWQQPEIVRLRKKFFETTSCLCMYGLTGKRGGLMQKRVRFLATHPYFVEELQAECDHSHAHEEVAGSNTKLSQCYPPALADAICRAYWRVVELEDFGTLTFNDAENSTGIWFVDANKEEDKWRPLLAEAEEVLARKVQGSVFVAPDSELYKKICDLVPWQVMNIQLAHLPKAKRVRPGLEDCHRCSVLLLNDDTLTIETEYLKTAQAPRERFATPVRVAIFVLGYAPGDPAEPRPEPEPPKQFVAIEDSKDHYIVPYDDQALVEIPEKTLLKQSYGEHWFVGPPLNAKQKKLAPTVVKLHKNLGHPSQPDLTRALIQAGNVEPEAIELSRRMKCAVCERTRRPRIPRPTSFKVVGAFNSKLCMDFVNVPDVAGEMFQFLHILEPNGSFNVFYPSPSRDPGDVWDLFTMLWASWAGYPQVLWVDKDGAFEGDFLERIRSMGTTVDTPPAEAHWQAGEIEAYNRAFKDTARKIIDQYSLQGARDMKTMACAVAAAMNDKIRTSGCSAYQWLFGKSPVIPTDVLSPDGKFEALQAMDVDSELRKRSQIRATADEKVTAYRLNEAVRTAILRKSHPPRETYEPGALVAFWREAKYKQGRKGQKGKRIPASWYRGIIIGPHKGDGSAKQNNFWVSSNGKCVLVSKEQLRPAFGTELWPVHEHVLEELQENPPDDYLDLRAADGALPPEEEEVDQVPLFLDQPDEEYTPTVVDPADIPVPEDMEDEPVAELPPPAPSEAVDSTGTDLTTLPATSRAPGTPVGQLWSKEPDPKRLRTTPSASAPSEAAVMPSAEEMEILLTTSRVEGENSTVYEVLSEVAKDSWYYDKPRGLLVRLHRRPRRALYDPCRARDLPVQLDSLSPKRITVMRTSGQRKVRRDTWLPPNSNVPMDHYWTGTTTFKVVTQSGIFEVQLDWQNPQTMSRKDRKALEKELPWSAIPDEQKELYRQALVKEWNTWLKYEAVKVLDTACSRYVENNIDKSRILAARVCYRDKHAATPWLEIKPKARIVCRGDADPDLLELRRDAPTLTRLGLMLLLQLGASSDGWFVVCADITGAFLQGDQSLAQRKDPLFIRQPREGLPGLLPGQLLLVVRGIFGLANSPRLFWRFLRDTLVKLGFVQSTLDKALFFFYVDHLLVLAVGARVDDLVCVGKPGIGDEILEKVRESFDFGDWHDLRNEDKLVYGGKEITRLDDGGLALSQRSFVKAL</sequence>
<keyword evidence="4" id="KW-1185">Reference proteome</keyword>
<evidence type="ECO:0000313" key="3">
    <source>
        <dbReference type="EMBL" id="CAK9099470.1"/>
    </source>
</evidence>
<reference evidence="3 4" key="1">
    <citation type="submission" date="2024-02" db="EMBL/GenBank/DDBJ databases">
        <authorList>
            <person name="Chen Y."/>
            <person name="Shah S."/>
            <person name="Dougan E. K."/>
            <person name="Thang M."/>
            <person name="Chan C."/>
        </authorList>
    </citation>
    <scope>NUCLEOTIDE SEQUENCE [LARGE SCALE GENOMIC DNA]</scope>
</reference>
<comment type="caution">
    <text evidence="3">The sequence shown here is derived from an EMBL/GenBank/DDBJ whole genome shotgun (WGS) entry which is preliminary data.</text>
</comment>
<protein>
    <recommendedName>
        <fullName evidence="2">Integrase catalytic domain-containing protein</fullName>
    </recommendedName>
</protein>
<name>A0ABP0RH22_9DINO</name>
<feature type="compositionally biased region" description="Acidic residues" evidence="1">
    <location>
        <begin position="1677"/>
        <end position="1686"/>
    </location>
</feature>
<dbReference type="PROSITE" id="PS50994">
    <property type="entry name" value="INTEGRASE"/>
    <property type="match status" value="1"/>
</dbReference>
<dbReference type="Proteomes" id="UP001642484">
    <property type="component" value="Unassembled WGS sequence"/>
</dbReference>
<feature type="compositionally biased region" description="Polar residues" evidence="1">
    <location>
        <begin position="1698"/>
        <end position="1710"/>
    </location>
</feature>
<feature type="compositionally biased region" description="Polar residues" evidence="1">
    <location>
        <begin position="71"/>
        <end position="86"/>
    </location>
</feature>
<dbReference type="EMBL" id="CAXAMN010025970">
    <property type="protein sequence ID" value="CAK9099470.1"/>
    <property type="molecule type" value="Genomic_DNA"/>
</dbReference>
<gene>
    <name evidence="3" type="ORF">CCMP2556_LOCUS47074</name>
</gene>
<feature type="domain" description="Integrase catalytic" evidence="2">
    <location>
        <begin position="1308"/>
        <end position="1489"/>
    </location>
</feature>